<dbReference type="InterPro" id="IPR000644">
    <property type="entry name" value="CBS_dom"/>
</dbReference>
<evidence type="ECO:0000256" key="3">
    <source>
        <dbReference type="ARBA" id="ARBA00023167"/>
    </source>
</evidence>
<keyword evidence="8" id="KW-1185">Reference proteome</keyword>
<feature type="domain" description="CBS" evidence="6">
    <location>
        <begin position="136"/>
        <end position="185"/>
    </location>
</feature>
<dbReference type="GeneID" id="9346696"/>
<dbReference type="STRING" id="644295.Metev_1066"/>
<organism evidence="7 8">
    <name type="scientific">Methanohalobium evestigatum (strain ATCC BAA-1072 / DSM 3721 / NBRC 107634 / OCM 161 / Z-7303)</name>
    <dbReference type="NCBI Taxonomy" id="644295"/>
    <lineage>
        <taxon>Archaea</taxon>
        <taxon>Methanobacteriati</taxon>
        <taxon>Methanobacteriota</taxon>
        <taxon>Stenosarchaea group</taxon>
        <taxon>Methanomicrobia</taxon>
        <taxon>Methanosarcinales</taxon>
        <taxon>Methanosarcinaceae</taxon>
        <taxon>Methanohalobium</taxon>
    </lineage>
</organism>
<dbReference type="InterPro" id="IPR051257">
    <property type="entry name" value="Diverse_CBS-Domain"/>
</dbReference>
<sequence>MIFPTAENLKRKRNELGFTQNELAKMTGVSQPLIARIEANDVDPRLSTVKKIYDAFQKAENKDLLAKNIMHTDVVYISPDKTINDAVNIMEKHGYSQVPVLEDWSCVGSVSEDMILKVMTDNKINAVPDMRIRDVMMSPLPVISPETFINAVFNMFEQFSAVLIMDNGKYTGMITKHDLMKLLHS</sequence>
<evidence type="ECO:0000256" key="1">
    <source>
        <dbReference type="ARBA" id="ARBA00022605"/>
    </source>
</evidence>
<dbReference type="SMART" id="SM00530">
    <property type="entry name" value="HTH_XRE"/>
    <property type="match status" value="1"/>
</dbReference>
<keyword evidence="3" id="KW-0486">Methionine biosynthesis</keyword>
<feature type="domain" description="CBS" evidence="6">
    <location>
        <begin position="70"/>
        <end position="127"/>
    </location>
</feature>
<protein>
    <submittedName>
        <fullName evidence="7">Transcriptional regulator, XRE family</fullName>
    </submittedName>
</protein>
<dbReference type="PROSITE" id="PS50943">
    <property type="entry name" value="HTH_CROC1"/>
    <property type="match status" value="1"/>
</dbReference>
<gene>
    <name evidence="7" type="ordered locus">Metev_1066</name>
</gene>
<dbReference type="Pfam" id="PF00571">
    <property type="entry name" value="CBS"/>
    <property type="match status" value="2"/>
</dbReference>
<dbReference type="InterPro" id="IPR046342">
    <property type="entry name" value="CBS_dom_sf"/>
</dbReference>
<dbReference type="InterPro" id="IPR001387">
    <property type="entry name" value="Cro/C1-type_HTH"/>
</dbReference>
<dbReference type="SUPFAM" id="SSF54631">
    <property type="entry name" value="CBS-domain pair"/>
    <property type="match status" value="1"/>
</dbReference>
<dbReference type="Gene3D" id="1.10.260.40">
    <property type="entry name" value="lambda repressor-like DNA-binding domains"/>
    <property type="match status" value="1"/>
</dbReference>
<dbReference type="InterPro" id="IPR017158">
    <property type="entry name" value="Tscrpt-reg_CBS-contain_prd"/>
</dbReference>
<name>D7E904_METEZ</name>
<dbReference type="AlphaFoldDB" id="D7E904"/>
<evidence type="ECO:0000313" key="8">
    <source>
        <dbReference type="Proteomes" id="UP000000391"/>
    </source>
</evidence>
<dbReference type="Pfam" id="PF01381">
    <property type="entry name" value="HTH_3"/>
    <property type="match status" value="1"/>
</dbReference>
<reference evidence="7 8" key="1">
    <citation type="submission" date="2010-06" db="EMBL/GenBank/DDBJ databases">
        <title>Complete sequence chromosome of Methanohalobium evestigatum Z-7303.</title>
        <authorList>
            <consortium name="US DOE Joint Genome Institute"/>
            <person name="Lucas S."/>
            <person name="Copeland A."/>
            <person name="Lapidus A."/>
            <person name="Cheng J.-F."/>
            <person name="Bruce D."/>
            <person name="Goodwin L."/>
            <person name="Pitluck S."/>
            <person name="Saunders E."/>
            <person name="Detter J.C."/>
            <person name="Han C."/>
            <person name="Tapia R."/>
            <person name="Land M."/>
            <person name="Hauser L."/>
            <person name="Kyrpides N."/>
            <person name="Mikhailova N."/>
            <person name="Sieprawska-Lupa M."/>
            <person name="Whitman W.B."/>
            <person name="Anderson I."/>
            <person name="Woyke T."/>
        </authorList>
    </citation>
    <scope>NUCLEOTIDE SEQUENCE [LARGE SCALE GENOMIC DNA]</scope>
    <source>
        <strain evidence="8">ATCC BAA-1072 / DSM 3721 / NBRC 107634 / OCM 161 / Z-7303</strain>
    </source>
</reference>
<dbReference type="SMART" id="SM00116">
    <property type="entry name" value="CBS"/>
    <property type="match status" value="2"/>
</dbReference>
<dbReference type="Gene3D" id="3.10.580.10">
    <property type="entry name" value="CBS-domain"/>
    <property type="match status" value="1"/>
</dbReference>
<keyword evidence="1" id="KW-0028">Amino-acid biosynthesis</keyword>
<dbReference type="PANTHER" id="PTHR43080">
    <property type="entry name" value="CBS DOMAIN-CONTAINING PROTEIN CBSX3, MITOCHONDRIAL"/>
    <property type="match status" value="1"/>
</dbReference>
<dbReference type="PIRSF" id="PIRSF037253">
    <property type="entry name" value="HTH_CBS_prd"/>
    <property type="match status" value="1"/>
</dbReference>
<dbReference type="OrthoDB" id="30763at2157"/>
<dbReference type="InterPro" id="IPR010982">
    <property type="entry name" value="Lambda_DNA-bd_dom_sf"/>
</dbReference>
<dbReference type="PANTHER" id="PTHR43080:SF4">
    <property type="entry name" value="CRO-LIKE PROTEIN"/>
    <property type="match status" value="1"/>
</dbReference>
<evidence type="ECO:0000256" key="4">
    <source>
        <dbReference type="PROSITE-ProRule" id="PRU00703"/>
    </source>
</evidence>
<dbReference type="PROSITE" id="PS51371">
    <property type="entry name" value="CBS"/>
    <property type="match status" value="2"/>
</dbReference>
<evidence type="ECO:0000259" key="5">
    <source>
        <dbReference type="PROSITE" id="PS50943"/>
    </source>
</evidence>
<dbReference type="KEGG" id="mev:Metev_1066"/>
<dbReference type="GO" id="GO:0009086">
    <property type="term" value="P:methionine biosynthetic process"/>
    <property type="evidence" value="ECO:0007669"/>
    <property type="project" value="UniProtKB-KW"/>
</dbReference>
<evidence type="ECO:0000313" key="7">
    <source>
        <dbReference type="EMBL" id="ADI73952.1"/>
    </source>
</evidence>
<proteinExistence type="predicted"/>
<dbReference type="HOGENOM" id="CLU_116133_0_0_2"/>
<evidence type="ECO:0000259" key="6">
    <source>
        <dbReference type="PROSITE" id="PS51371"/>
    </source>
</evidence>
<dbReference type="EMBL" id="CP002069">
    <property type="protein sequence ID" value="ADI73952.1"/>
    <property type="molecule type" value="Genomic_DNA"/>
</dbReference>
<feature type="domain" description="HTH cro/C1-type" evidence="5">
    <location>
        <begin position="9"/>
        <end position="64"/>
    </location>
</feature>
<dbReference type="SUPFAM" id="SSF47413">
    <property type="entry name" value="lambda repressor-like DNA-binding domains"/>
    <property type="match status" value="1"/>
</dbReference>
<dbReference type="CDD" id="cd00093">
    <property type="entry name" value="HTH_XRE"/>
    <property type="match status" value="1"/>
</dbReference>
<evidence type="ECO:0000256" key="2">
    <source>
        <dbReference type="ARBA" id="ARBA00023122"/>
    </source>
</evidence>
<dbReference type="RefSeq" id="WP_013194519.1">
    <property type="nucleotide sequence ID" value="NC_014253.1"/>
</dbReference>
<dbReference type="GO" id="GO:0003677">
    <property type="term" value="F:DNA binding"/>
    <property type="evidence" value="ECO:0007669"/>
    <property type="project" value="InterPro"/>
</dbReference>
<keyword evidence="2 4" id="KW-0129">CBS domain</keyword>
<accession>D7E904</accession>
<dbReference type="Proteomes" id="UP000000391">
    <property type="component" value="Chromosome"/>
</dbReference>